<evidence type="ECO:0000313" key="1">
    <source>
        <dbReference type="EMBL" id="KAA6359159.1"/>
    </source>
</evidence>
<dbReference type="Proteomes" id="UP000324800">
    <property type="component" value="Unassembled WGS sequence"/>
</dbReference>
<accession>A0A5J4TMF7</accession>
<reference evidence="1 2" key="1">
    <citation type="submission" date="2019-03" db="EMBL/GenBank/DDBJ databases">
        <title>Single cell metagenomics reveals metabolic interactions within the superorganism composed of flagellate Streblomastix strix and complex community of Bacteroidetes bacteria on its surface.</title>
        <authorList>
            <person name="Treitli S.C."/>
            <person name="Kolisko M."/>
            <person name="Husnik F."/>
            <person name="Keeling P."/>
            <person name="Hampl V."/>
        </authorList>
    </citation>
    <scope>NUCLEOTIDE SEQUENCE [LARGE SCALE GENOMIC DNA]</scope>
    <source>
        <strain evidence="1">ST1C</strain>
    </source>
</reference>
<gene>
    <name evidence="1" type="ORF">EZS28_045314</name>
</gene>
<organism evidence="1 2">
    <name type="scientific">Streblomastix strix</name>
    <dbReference type="NCBI Taxonomy" id="222440"/>
    <lineage>
        <taxon>Eukaryota</taxon>
        <taxon>Metamonada</taxon>
        <taxon>Preaxostyla</taxon>
        <taxon>Oxymonadida</taxon>
        <taxon>Streblomastigidae</taxon>
        <taxon>Streblomastix</taxon>
    </lineage>
</organism>
<sequence>MHLLEEWIFYNEGDINNADGYRCGSGKDVRIGYGPVNYLSYYQSHYDRNEDAEDIYGIFEISQAINDCQGAKGIIFVQEYLFKEYLLMMEQDEDEDDDDDDDEEGDESYKVLGMMMMTMMMMMTKAYQGLIIIRDTNLLI</sequence>
<dbReference type="AlphaFoldDB" id="A0A5J4TMF7"/>
<proteinExistence type="predicted"/>
<evidence type="ECO:0000313" key="2">
    <source>
        <dbReference type="Proteomes" id="UP000324800"/>
    </source>
</evidence>
<feature type="non-terminal residue" evidence="1">
    <location>
        <position position="140"/>
    </location>
</feature>
<name>A0A5J4TMF7_9EUKA</name>
<dbReference type="EMBL" id="SNRW01028825">
    <property type="protein sequence ID" value="KAA6359159.1"/>
    <property type="molecule type" value="Genomic_DNA"/>
</dbReference>
<comment type="caution">
    <text evidence="1">The sequence shown here is derived from an EMBL/GenBank/DDBJ whole genome shotgun (WGS) entry which is preliminary data.</text>
</comment>
<protein>
    <submittedName>
        <fullName evidence="1">Uncharacterized protein</fullName>
    </submittedName>
</protein>